<evidence type="ECO:0000313" key="6">
    <source>
        <dbReference type="Proteomes" id="UP000295030"/>
    </source>
</evidence>
<dbReference type="RefSeq" id="WP_131834480.1">
    <property type="nucleotide sequence ID" value="NZ_SMFY01000001.1"/>
</dbReference>
<dbReference type="GO" id="GO:0008233">
    <property type="term" value="F:peptidase activity"/>
    <property type="evidence" value="ECO:0007669"/>
    <property type="project" value="UniProtKB-KW"/>
</dbReference>
<evidence type="ECO:0000256" key="3">
    <source>
        <dbReference type="ARBA" id="ARBA00022801"/>
    </source>
</evidence>
<keyword evidence="6" id="KW-1185">Reference proteome</keyword>
<keyword evidence="3" id="KW-0378">Hydrolase</keyword>
<proteinExistence type="predicted"/>
<dbReference type="AlphaFoldDB" id="A0A4R1IAG7"/>
<dbReference type="GO" id="GO:0006508">
    <property type="term" value="P:proteolysis"/>
    <property type="evidence" value="ECO:0007669"/>
    <property type="project" value="UniProtKB-KW"/>
</dbReference>
<dbReference type="EMBL" id="SMFY01000001">
    <property type="protein sequence ID" value="TCK31253.1"/>
    <property type="molecule type" value="Genomic_DNA"/>
</dbReference>
<evidence type="ECO:0000256" key="2">
    <source>
        <dbReference type="ARBA" id="ARBA00022723"/>
    </source>
</evidence>
<dbReference type="GO" id="GO:0046872">
    <property type="term" value="F:metal ion binding"/>
    <property type="evidence" value="ECO:0007669"/>
    <property type="project" value="UniProtKB-KW"/>
</dbReference>
<dbReference type="Gene3D" id="3.30.70.360">
    <property type="match status" value="1"/>
</dbReference>
<evidence type="ECO:0000313" key="5">
    <source>
        <dbReference type="EMBL" id="TCK31253.1"/>
    </source>
</evidence>
<protein>
    <submittedName>
        <fullName evidence="5">Acetylornithine deacetylase/succinyl-diaminopimelate desuccinylase-like protein</fullName>
    </submittedName>
</protein>
<reference evidence="5 6" key="1">
    <citation type="submission" date="2019-03" db="EMBL/GenBank/DDBJ databases">
        <title>Genomic Encyclopedia of Type Strains, Phase IV (KMG-IV): sequencing the most valuable type-strain genomes for metagenomic binning, comparative biology and taxonomic classification.</title>
        <authorList>
            <person name="Goeker M."/>
        </authorList>
    </citation>
    <scope>NUCLEOTIDE SEQUENCE [LARGE SCALE GENOMIC DNA]</scope>
    <source>
        <strain evidence="5 6">DSM 101</strain>
    </source>
</reference>
<gene>
    <name evidence="5" type="ORF">EV667_1360</name>
</gene>
<dbReference type="InterPro" id="IPR051458">
    <property type="entry name" value="Cyt/Met_Dipeptidase"/>
</dbReference>
<dbReference type="PANTHER" id="PTHR43270">
    <property type="entry name" value="BETA-ALA-HIS DIPEPTIDASE"/>
    <property type="match status" value="1"/>
</dbReference>
<evidence type="ECO:0000259" key="4">
    <source>
        <dbReference type="Pfam" id="PF07687"/>
    </source>
</evidence>
<name>A0A4R1IAG7_ANCAQ</name>
<dbReference type="InterPro" id="IPR002933">
    <property type="entry name" value="Peptidase_M20"/>
</dbReference>
<sequence>MAALVKADLDRVLATVDSDLDSSIERLFAFLRIPSISTDRAYAVECRRAGQWLADDLASLGLTAKLNDTAGHPIVTGTSSGTAARRVMFYGHYDVQPVDPLDLWDSPPFEPRIVENAEGVKRIVARGSSDDKGQVMTFVEACRAYIRTTGSLPVEVAIIVEGEEESGSANIGPFLEAHKDELKADLALVCDTGMWDAQTPAIILSLRGLMHDEFIVRGADRDLHSGYYGGAAANPLHVISKIIGGIHGPDGRITIPGFYDGVVEPPDHVKHSWSTLDLTAENFLGPVGLSAPIGEKDRLLIEMVSTRPTFEVNGLWGGYIGEGAKTVIPSIATAKITCRLVADQDPAHVRDVVRAYIRSKLPADCTVEFLSGEGNRAVAVAHDNPLLAKAAAALGDEWGAPAVTYGEGGSIPVVGQFKKVLGQDTLLVGFALDDDRIHSPNEKYDLTSFHKGIRSWVRILAALAE</sequence>
<dbReference type="Pfam" id="PF07687">
    <property type="entry name" value="M20_dimer"/>
    <property type="match status" value="1"/>
</dbReference>
<keyword evidence="2" id="KW-0479">Metal-binding</keyword>
<dbReference type="PANTHER" id="PTHR43270:SF12">
    <property type="entry name" value="SUCCINYL-DIAMINOPIMELATE DESUCCINYLASE"/>
    <property type="match status" value="1"/>
</dbReference>
<feature type="domain" description="Peptidase M20 dimerisation" evidence="4">
    <location>
        <begin position="214"/>
        <end position="364"/>
    </location>
</feature>
<dbReference type="Proteomes" id="UP000295030">
    <property type="component" value="Unassembled WGS sequence"/>
</dbReference>
<accession>A0A4R1IAG7</accession>
<dbReference type="Pfam" id="PF01546">
    <property type="entry name" value="Peptidase_M20"/>
    <property type="match status" value="1"/>
</dbReference>
<comment type="caution">
    <text evidence="5">The sequence shown here is derived from an EMBL/GenBank/DDBJ whole genome shotgun (WGS) entry which is preliminary data.</text>
</comment>
<evidence type="ECO:0000256" key="1">
    <source>
        <dbReference type="ARBA" id="ARBA00022670"/>
    </source>
</evidence>
<dbReference type="InterPro" id="IPR011650">
    <property type="entry name" value="Peptidase_M20_dimer"/>
</dbReference>
<keyword evidence="1" id="KW-0645">Protease</keyword>
<dbReference type="Gene3D" id="3.40.630.10">
    <property type="entry name" value="Zn peptidases"/>
    <property type="match status" value="1"/>
</dbReference>
<dbReference type="NCBIfam" id="NF006579">
    <property type="entry name" value="PRK09104.1"/>
    <property type="match status" value="1"/>
</dbReference>
<organism evidence="5 6">
    <name type="scientific">Ancylobacter aquaticus</name>
    <dbReference type="NCBI Taxonomy" id="100"/>
    <lineage>
        <taxon>Bacteria</taxon>
        <taxon>Pseudomonadati</taxon>
        <taxon>Pseudomonadota</taxon>
        <taxon>Alphaproteobacteria</taxon>
        <taxon>Hyphomicrobiales</taxon>
        <taxon>Xanthobacteraceae</taxon>
        <taxon>Ancylobacter</taxon>
    </lineage>
</organism>
<dbReference type="OrthoDB" id="9761532at2"/>
<dbReference type="SUPFAM" id="SSF53187">
    <property type="entry name" value="Zn-dependent exopeptidases"/>
    <property type="match status" value="1"/>
</dbReference>